<dbReference type="Proteomes" id="UP000321089">
    <property type="component" value="Unassembled WGS sequence"/>
</dbReference>
<name>A0A512TNF1_CLOBU</name>
<protein>
    <submittedName>
        <fullName evidence="1">Uncharacterized protein</fullName>
    </submittedName>
</protein>
<reference evidence="1 2" key="1">
    <citation type="submission" date="2019-07" db="EMBL/GenBank/DDBJ databases">
        <title>Whole genome shotgun sequence of Clostridium butyricum NBRC 3858.</title>
        <authorList>
            <person name="Hosoyama A."/>
            <person name="Uohara A."/>
            <person name="Ohji S."/>
            <person name="Ichikawa N."/>
        </authorList>
    </citation>
    <scope>NUCLEOTIDE SEQUENCE [LARGE SCALE GENOMIC DNA]</scope>
    <source>
        <strain evidence="1 2">NBRC 3858</strain>
    </source>
</reference>
<proteinExistence type="predicted"/>
<accession>A0A512TNF1</accession>
<gene>
    <name evidence="1" type="ORF">CBU02nite_20970</name>
</gene>
<sequence length="80" mass="9365">MISDIYLKIVNDKQEIDLNVLGNYTLKNIEHVKKEMSNAKINTYIDEKILNNENHIKIIDTLKPAIEYRTRLMAYLASVK</sequence>
<dbReference type="AlphaFoldDB" id="A0A512TNF1"/>
<evidence type="ECO:0000313" key="1">
    <source>
        <dbReference type="EMBL" id="GEQ21591.1"/>
    </source>
</evidence>
<comment type="caution">
    <text evidence="1">The sequence shown here is derived from an EMBL/GenBank/DDBJ whole genome shotgun (WGS) entry which is preliminary data.</text>
</comment>
<organism evidence="1 2">
    <name type="scientific">Clostridium butyricum</name>
    <dbReference type="NCBI Taxonomy" id="1492"/>
    <lineage>
        <taxon>Bacteria</taxon>
        <taxon>Bacillati</taxon>
        <taxon>Bacillota</taxon>
        <taxon>Clostridia</taxon>
        <taxon>Eubacteriales</taxon>
        <taxon>Clostridiaceae</taxon>
        <taxon>Clostridium</taxon>
    </lineage>
</organism>
<dbReference type="EMBL" id="BKBC01000027">
    <property type="protein sequence ID" value="GEQ21591.1"/>
    <property type="molecule type" value="Genomic_DNA"/>
</dbReference>
<evidence type="ECO:0000313" key="2">
    <source>
        <dbReference type="Proteomes" id="UP000321089"/>
    </source>
</evidence>